<dbReference type="Pfam" id="PF02885">
    <property type="entry name" value="Glycos_trans_3N"/>
    <property type="match status" value="1"/>
</dbReference>
<dbReference type="PROSITE" id="PS00647">
    <property type="entry name" value="THYMID_PHOSPHORYLASE"/>
    <property type="match status" value="1"/>
</dbReference>
<dbReference type="HAMAP" id="MF_00703">
    <property type="entry name" value="Thymid_phosp_2"/>
    <property type="match status" value="1"/>
</dbReference>
<dbReference type="NCBIfam" id="NF003338">
    <property type="entry name" value="PRK04350.1"/>
    <property type="match status" value="1"/>
</dbReference>
<evidence type="ECO:0000256" key="3">
    <source>
        <dbReference type="ARBA" id="ARBA00048550"/>
    </source>
</evidence>
<dbReference type="InterPro" id="IPR028579">
    <property type="entry name" value="Thym_Pase_Put"/>
</dbReference>
<dbReference type="SUPFAM" id="SSF52418">
    <property type="entry name" value="Nucleoside phosphorylase/phosphoribosyltransferase catalytic domain"/>
    <property type="match status" value="1"/>
</dbReference>
<dbReference type="InterPro" id="IPR017459">
    <property type="entry name" value="Glycosyl_Trfase_fam3_N_dom"/>
</dbReference>
<dbReference type="AlphaFoldDB" id="A0A3R9ZZJ7"/>
<organism evidence="6 7">
    <name type="scientific">Aquibium carbonis</name>
    <dbReference type="NCBI Taxonomy" id="2495581"/>
    <lineage>
        <taxon>Bacteria</taxon>
        <taxon>Pseudomonadati</taxon>
        <taxon>Pseudomonadota</taxon>
        <taxon>Alphaproteobacteria</taxon>
        <taxon>Hyphomicrobiales</taxon>
        <taxon>Phyllobacteriaceae</taxon>
        <taxon>Aquibium</taxon>
    </lineage>
</organism>
<dbReference type="InterPro" id="IPR036566">
    <property type="entry name" value="PYNP-like_C_sf"/>
</dbReference>
<dbReference type="Pfam" id="PF00591">
    <property type="entry name" value="Glycos_transf_3"/>
    <property type="match status" value="1"/>
</dbReference>
<dbReference type="GO" id="GO:0006206">
    <property type="term" value="P:pyrimidine nucleobase metabolic process"/>
    <property type="evidence" value="ECO:0007669"/>
    <property type="project" value="InterPro"/>
</dbReference>
<dbReference type="InterPro" id="IPR000053">
    <property type="entry name" value="Thymidine/pyrmidine_PPase"/>
</dbReference>
<reference evidence="6 7" key="1">
    <citation type="submission" date="2018-12" db="EMBL/GenBank/DDBJ databases">
        <title>Mesorhizobium carbonis sp. nov., isolated from coal mine water.</title>
        <authorList>
            <person name="Xin W."/>
            <person name="Xu Z."/>
            <person name="Xiang F."/>
            <person name="Zhang J."/>
            <person name="Xi L."/>
            <person name="Liu J."/>
        </authorList>
    </citation>
    <scope>NUCLEOTIDE SEQUENCE [LARGE SCALE GENOMIC DNA]</scope>
    <source>
        <strain evidence="6 7">B2.3</strain>
    </source>
</reference>
<dbReference type="InterPro" id="IPR013102">
    <property type="entry name" value="PYNP_C"/>
</dbReference>
<dbReference type="Proteomes" id="UP000278398">
    <property type="component" value="Unassembled WGS sequence"/>
</dbReference>
<protein>
    <recommendedName>
        <fullName evidence="4">Putative thymidine phosphorylase</fullName>
        <ecNumber evidence="4">2.4.2.4</ecNumber>
    </recommendedName>
    <alternativeName>
        <fullName evidence="4">TdRPase</fullName>
    </alternativeName>
</protein>
<dbReference type="InterPro" id="IPR036320">
    <property type="entry name" value="Glycosyl_Trfase_fam3_N_dom_sf"/>
</dbReference>
<feature type="domain" description="Pyrimidine nucleoside phosphorylase C-terminal" evidence="5">
    <location>
        <begin position="440"/>
        <end position="507"/>
    </location>
</feature>
<sequence>MTKTPPATAAVPEQPALRVKRLGLHTQHQPVIVMHVDCHVCRSEGLSARSQVLVSSGNRSVQGTLYQVEGDGFLSLDEVGLSETAWALLQVSEGDDVRVTHPPAIQSLANVRRRIYGSRLDAGAFSDIVHDVVAGRYTEVQLAAFLTASAALPMDEAETAHLTGAMIEVGDRLQWDTPVVVDKHCVGGLPGNRTTPIVVAIVAANGLVMPKTSSRAITSPAGTADAMETLAPVDLDIAALRRVVQAEGGCVAWGGAVHLSPADDIFVRVERELDVDTEGQLIASVLSKKIAAGSTHVVIDIPVGPTAKVRSEEAAARLAGRMTAVASRFGLSATCIQTDGSQPVGKGIGPALEALDVLAVLQGVPDAPEDLHHRAAALAGAALEIGGKAERGRGTALAMETLASGRAWKKFEAICEAQGGLRVPPKAPRTHPVTAPRAGRVVHINNRKLARLAKLAGAPDAKAAGVYMDVRLGHEIDRGQPLLHIHAETPGELAYALDYAAHAGDIVEIEP</sequence>
<dbReference type="InterPro" id="IPR000312">
    <property type="entry name" value="Glycosyl_Trfase_fam3"/>
</dbReference>
<dbReference type="PANTHER" id="PTHR10515">
    <property type="entry name" value="THYMIDINE PHOSPHORYLASE"/>
    <property type="match status" value="1"/>
</dbReference>
<dbReference type="GO" id="GO:0009032">
    <property type="term" value="F:thymidine phosphorylase activity"/>
    <property type="evidence" value="ECO:0007669"/>
    <property type="project" value="UniProtKB-UniRule"/>
</dbReference>
<evidence type="ECO:0000313" key="6">
    <source>
        <dbReference type="EMBL" id="RST85448.1"/>
    </source>
</evidence>
<keyword evidence="1 4" id="KW-0328">Glycosyltransferase</keyword>
<comment type="catalytic activity">
    <reaction evidence="3 4">
        <text>thymidine + phosphate = 2-deoxy-alpha-D-ribose 1-phosphate + thymine</text>
        <dbReference type="Rhea" id="RHEA:16037"/>
        <dbReference type="ChEBI" id="CHEBI:17748"/>
        <dbReference type="ChEBI" id="CHEBI:17821"/>
        <dbReference type="ChEBI" id="CHEBI:43474"/>
        <dbReference type="ChEBI" id="CHEBI:57259"/>
        <dbReference type="EC" id="2.4.2.4"/>
    </reaction>
</comment>
<dbReference type="PANTHER" id="PTHR10515:SF0">
    <property type="entry name" value="THYMIDINE PHOSPHORYLASE"/>
    <property type="match status" value="1"/>
</dbReference>
<dbReference type="EMBL" id="RWKW01000055">
    <property type="protein sequence ID" value="RST85448.1"/>
    <property type="molecule type" value="Genomic_DNA"/>
</dbReference>
<dbReference type="NCBIfam" id="TIGR02645">
    <property type="entry name" value="ARCH_P_rylase"/>
    <property type="match status" value="1"/>
</dbReference>
<dbReference type="SMART" id="SM00941">
    <property type="entry name" value="PYNP_C"/>
    <property type="match status" value="1"/>
</dbReference>
<dbReference type="SUPFAM" id="SSF47648">
    <property type="entry name" value="Nucleoside phosphorylase/phosphoribosyltransferase N-terminal domain"/>
    <property type="match status" value="1"/>
</dbReference>
<dbReference type="EC" id="2.4.2.4" evidence="4"/>
<dbReference type="SUPFAM" id="SSF54680">
    <property type="entry name" value="Pyrimidine nucleoside phosphorylase C-terminal domain"/>
    <property type="match status" value="1"/>
</dbReference>
<accession>A0A3R9ZZJ7</accession>
<dbReference type="Gene3D" id="3.40.1030.10">
    <property type="entry name" value="Nucleoside phosphorylase/phosphoribosyltransferase catalytic domain"/>
    <property type="match status" value="1"/>
</dbReference>
<name>A0A3R9ZZJ7_9HYPH</name>
<dbReference type="Gene3D" id="3.90.1170.30">
    <property type="entry name" value="Pyrimidine nucleoside phosphorylase-like, C-terminal domain"/>
    <property type="match status" value="1"/>
</dbReference>
<comment type="caution">
    <text evidence="6">The sequence shown here is derived from an EMBL/GenBank/DDBJ whole genome shotgun (WGS) entry which is preliminary data.</text>
</comment>
<evidence type="ECO:0000256" key="4">
    <source>
        <dbReference type="HAMAP-Rule" id="MF_00703"/>
    </source>
</evidence>
<dbReference type="InterPro" id="IPR017872">
    <property type="entry name" value="Pyrmidine_PPase_CS"/>
</dbReference>
<dbReference type="Gene3D" id="1.20.970.50">
    <property type="match status" value="1"/>
</dbReference>
<evidence type="ECO:0000259" key="5">
    <source>
        <dbReference type="SMART" id="SM00941"/>
    </source>
</evidence>
<dbReference type="GO" id="GO:0005829">
    <property type="term" value="C:cytosol"/>
    <property type="evidence" value="ECO:0007669"/>
    <property type="project" value="TreeGrafter"/>
</dbReference>
<dbReference type="GO" id="GO:0006213">
    <property type="term" value="P:pyrimidine nucleoside metabolic process"/>
    <property type="evidence" value="ECO:0007669"/>
    <property type="project" value="InterPro"/>
</dbReference>
<keyword evidence="7" id="KW-1185">Reference proteome</keyword>
<proteinExistence type="inferred from homology"/>
<dbReference type="InterPro" id="IPR035902">
    <property type="entry name" value="Nuc_phospho_transferase"/>
</dbReference>
<dbReference type="InterPro" id="IPR013466">
    <property type="entry name" value="Thymidine/AMP_Pase"/>
</dbReference>
<dbReference type="OrthoDB" id="341217at2"/>
<comment type="similarity">
    <text evidence="4">Belongs to the thymidine/pyrimidine-nucleoside phosphorylase family. Type 2 subfamily.</text>
</comment>
<gene>
    <name evidence="6" type="ORF">EJC49_15260</name>
</gene>
<evidence type="ECO:0000256" key="2">
    <source>
        <dbReference type="ARBA" id="ARBA00022679"/>
    </source>
</evidence>
<evidence type="ECO:0000313" key="7">
    <source>
        <dbReference type="Proteomes" id="UP000278398"/>
    </source>
</evidence>
<dbReference type="GO" id="GO:0004645">
    <property type="term" value="F:1,4-alpha-oligoglucan phosphorylase activity"/>
    <property type="evidence" value="ECO:0007669"/>
    <property type="project" value="InterPro"/>
</dbReference>
<keyword evidence="2 4" id="KW-0808">Transferase</keyword>
<evidence type="ECO:0000256" key="1">
    <source>
        <dbReference type="ARBA" id="ARBA00022676"/>
    </source>
</evidence>